<feature type="domain" description="DUF7582" evidence="2">
    <location>
        <begin position="49"/>
        <end position="243"/>
    </location>
</feature>
<feature type="region of interest" description="Disordered" evidence="1">
    <location>
        <begin position="1"/>
        <end position="25"/>
    </location>
</feature>
<dbReference type="Proteomes" id="UP000243797">
    <property type="component" value="Unassembled WGS sequence"/>
</dbReference>
<dbReference type="Pfam" id="PF24483">
    <property type="entry name" value="DUF7582"/>
    <property type="match status" value="1"/>
</dbReference>
<dbReference type="STRING" id="2082308.A0A2K1QFP6"/>
<protein>
    <recommendedName>
        <fullName evidence="2">DUF7582 domain-containing protein</fullName>
    </recommendedName>
</protein>
<dbReference type="AlphaFoldDB" id="A0A2K1QFP6"/>
<evidence type="ECO:0000256" key="1">
    <source>
        <dbReference type="SAM" id="MobiDB-lite"/>
    </source>
</evidence>
<keyword evidence="4" id="KW-1185">Reference proteome</keyword>
<dbReference type="OrthoDB" id="3348320at2759"/>
<gene>
    <name evidence="3" type="ORF">CAC42_6481</name>
</gene>
<evidence type="ECO:0000313" key="3">
    <source>
        <dbReference type="EMBL" id="PNS13968.1"/>
    </source>
</evidence>
<dbReference type="InParanoid" id="A0A2K1QFP6"/>
<evidence type="ECO:0000313" key="4">
    <source>
        <dbReference type="Proteomes" id="UP000243797"/>
    </source>
</evidence>
<proteinExistence type="predicted"/>
<organism evidence="3 4">
    <name type="scientific">Sphaceloma murrayae</name>
    <dbReference type="NCBI Taxonomy" id="2082308"/>
    <lineage>
        <taxon>Eukaryota</taxon>
        <taxon>Fungi</taxon>
        <taxon>Dikarya</taxon>
        <taxon>Ascomycota</taxon>
        <taxon>Pezizomycotina</taxon>
        <taxon>Dothideomycetes</taxon>
        <taxon>Dothideomycetidae</taxon>
        <taxon>Myriangiales</taxon>
        <taxon>Elsinoaceae</taxon>
        <taxon>Sphaceloma</taxon>
    </lineage>
</organism>
<reference evidence="3 4" key="1">
    <citation type="submission" date="2017-06" db="EMBL/GenBank/DDBJ databases">
        <title>Draft genome sequence of a variant of Elsinoe murrayae.</title>
        <authorList>
            <person name="Cheng Q."/>
        </authorList>
    </citation>
    <scope>NUCLEOTIDE SEQUENCE [LARGE SCALE GENOMIC DNA]</scope>
    <source>
        <strain evidence="3 4">CQ-2017a</strain>
    </source>
</reference>
<name>A0A2K1QFP6_9PEZI</name>
<comment type="caution">
    <text evidence="3">The sequence shown here is derived from an EMBL/GenBank/DDBJ whole genome shotgun (WGS) entry which is preliminary data.</text>
</comment>
<dbReference type="EMBL" id="NKHZ01000088">
    <property type="protein sequence ID" value="PNS13968.1"/>
    <property type="molecule type" value="Genomic_DNA"/>
</dbReference>
<sequence>MGCNASKPSSSGPLPPGMSGLQDVHSHIPRNRADKHGVPLQQVTRDIDRATLMAALNYVSEHVAGRGHFISVAAVGGAVNTLLLRSQQTTYDIDIFGSDFSNDSRRLLDEAMQSARANYPGLGTDWLNTETQMWMSGTLHRELTLGAREQDVVVFRGAGLEILAAPWEYAFSAKISRLLTGGSQVKPYDLDDAVVYIHQFLRTSRANHVSVATAMAWSKSFHTEMTSDILLNRVNKAYQQKYGAVAFV</sequence>
<feature type="compositionally biased region" description="Low complexity" evidence="1">
    <location>
        <begin position="8"/>
        <end position="21"/>
    </location>
</feature>
<accession>A0A2K1QFP6</accession>
<dbReference type="InterPro" id="IPR056004">
    <property type="entry name" value="DUF7582"/>
</dbReference>
<evidence type="ECO:0000259" key="2">
    <source>
        <dbReference type="Pfam" id="PF24483"/>
    </source>
</evidence>